<keyword evidence="1" id="KW-0547">Nucleotide-binding</keyword>
<comment type="caution">
    <text evidence="1">The sequence shown here is derived from an EMBL/GenBank/DDBJ whole genome shotgun (WGS) entry which is preliminary data.</text>
</comment>
<keyword evidence="2" id="KW-1185">Reference proteome</keyword>
<keyword evidence="1" id="KW-0378">Hydrolase</keyword>
<keyword evidence="1" id="KW-0067">ATP-binding</keyword>
<reference evidence="1 2" key="1">
    <citation type="submission" date="2007-11" db="EMBL/GenBank/DDBJ databases">
        <authorList>
            <person name="Wagner-Dobler I."/>
            <person name="Ferriera S."/>
            <person name="Johnson J."/>
            <person name="Kravitz S."/>
            <person name="Beeson K."/>
            <person name="Sutton G."/>
            <person name="Rogers Y.-H."/>
            <person name="Friedman R."/>
            <person name="Frazier M."/>
            <person name="Venter J.C."/>
        </authorList>
    </citation>
    <scope>NUCLEOTIDE SEQUENCE [LARGE SCALE GENOMIC DNA]</scope>
    <source>
        <strain evidence="1 2">HEL-45</strain>
    </source>
</reference>
<dbReference type="EMBL" id="ABID01000007">
    <property type="protein sequence ID" value="EDQ03859.1"/>
    <property type="molecule type" value="Genomic_DNA"/>
</dbReference>
<name>A0ABM9X318_9RHOB</name>
<keyword evidence="1" id="KW-0347">Helicase</keyword>
<sequence>MKDTELFDWLSGEALRDDIIRLTQITVATEITNLDAIHESADPKKSFDWQQLLLAGSLLARSTERTHQEAALRIATAAVTLETSPEVRDAGAVLLEKLSNRRSVELAILRNRIAPDLEGRLGVSMRLEANRRRFEDSILLESSGKWIGVNDFQKELWAGASSGAGWLSASAPTASEKLTSFCSGCSITFARARQRSPFTLPQPGLW</sequence>
<organism evidence="1 2">
    <name type="scientific">Sulfitobacter indolifex HEL-45</name>
    <dbReference type="NCBI Taxonomy" id="391624"/>
    <lineage>
        <taxon>Bacteria</taxon>
        <taxon>Pseudomonadati</taxon>
        <taxon>Pseudomonadota</taxon>
        <taxon>Alphaproteobacteria</taxon>
        <taxon>Rhodobacterales</taxon>
        <taxon>Roseobacteraceae</taxon>
        <taxon>Sulfitobacter</taxon>
    </lineage>
</organism>
<evidence type="ECO:0000313" key="1">
    <source>
        <dbReference type="EMBL" id="EDQ03859.1"/>
    </source>
</evidence>
<accession>A0ABM9X318</accession>
<dbReference type="GO" id="GO:0004386">
    <property type="term" value="F:helicase activity"/>
    <property type="evidence" value="ECO:0007669"/>
    <property type="project" value="UniProtKB-KW"/>
</dbReference>
<dbReference type="Proteomes" id="UP000003257">
    <property type="component" value="Unassembled WGS sequence"/>
</dbReference>
<gene>
    <name evidence="1" type="ORF">OIHEL45_17736</name>
</gene>
<dbReference type="RefSeq" id="WP_007120618.1">
    <property type="nucleotide sequence ID" value="NZ_ABID01000007.1"/>
</dbReference>
<protein>
    <submittedName>
        <fullName evidence="1">DEAD/DEAH box helicase</fullName>
    </submittedName>
</protein>
<evidence type="ECO:0000313" key="2">
    <source>
        <dbReference type="Proteomes" id="UP000003257"/>
    </source>
</evidence>
<proteinExistence type="predicted"/>